<evidence type="ECO:0000256" key="1">
    <source>
        <dbReference type="ARBA" id="ARBA00022468"/>
    </source>
</evidence>
<dbReference type="Gene3D" id="3.30.60.20">
    <property type="match status" value="1"/>
</dbReference>
<dbReference type="GO" id="GO:0005634">
    <property type="term" value="C:nucleus"/>
    <property type="evidence" value="ECO:0007669"/>
    <property type="project" value="TreeGrafter"/>
</dbReference>
<keyword evidence="1" id="KW-0343">GTPase activation</keyword>
<dbReference type="SMART" id="SM00324">
    <property type="entry name" value="RhoGAP"/>
    <property type="match status" value="1"/>
</dbReference>
<dbReference type="GO" id="GO:0051233">
    <property type="term" value="C:spindle midzone"/>
    <property type="evidence" value="ECO:0007669"/>
    <property type="project" value="TreeGrafter"/>
</dbReference>
<evidence type="ECO:0000259" key="11">
    <source>
        <dbReference type="PROSITE" id="PS50238"/>
    </source>
</evidence>
<sequence length="595" mass="66224">MAPTASKMSVVAQFDDFTRQLVPCSNIEMEFLNFVKNQEACRKQWHISEQLVQGLQKEVSELKAEKLELERLLEYTRNVLETEMARRERCEEEKEAKSRQIDLIKEFILNDPELRDETIDKLPFLRPSAANDEAARRLNTINESAGSALSPSRDSLDTSEDGCGRRSTRSRGKRSSGRLDLQEVEAKRQKSLESDDPARPNIIATTTVTVTDGKDFVATSRVYTQQTPHGISTEQYIPSAPPMTPQLENGQTTPLQQRHTNRTPSRTNSAGKLLSREHSFCTKTVIKPDQCGPCGKRITFYKPVLKCSRCRATCHPECKDKVPLPCIAVRSTPTQSNNGALKSRIADHAPPTSPMVPAIIVHCIQEVERRGLNEVGLYRVCGAEKEVRDIIAAFGRGKGAPNLETADIHAVCSAIKSFLNSLSETLITKSFWDDFVKAAERGRENEQFPIWHYVNALPKPNRDTLAALVLHLQLVAQSPNTKMPVSNLARVFGPTVVGYSSNDAASVRDPLKETGQQAQVMECLLSVPAEFWRTFIDVDPEEEDALRTPETKPVPHSSVLGPVYGTLGRKASRSRTPLRRSTGARSGYFSSPAMK</sequence>
<name>A0A2R5LMP1_9ACAR</name>
<dbReference type="FunFam" id="3.30.60.20:FF:000033">
    <property type="entry name" value="Rac GTPase-activating protein 1"/>
    <property type="match status" value="1"/>
</dbReference>
<dbReference type="EMBL" id="GGLE01006441">
    <property type="protein sequence ID" value="MBY10567.1"/>
    <property type="molecule type" value="Transcribed_RNA"/>
</dbReference>
<feature type="region of interest" description="Disordered" evidence="9">
    <location>
        <begin position="542"/>
        <end position="595"/>
    </location>
</feature>
<dbReference type="AlphaFoldDB" id="A0A2R5LMP1"/>
<dbReference type="InterPro" id="IPR008936">
    <property type="entry name" value="Rho_GTPase_activation_prot"/>
</dbReference>
<dbReference type="GO" id="GO:0030496">
    <property type="term" value="C:midbody"/>
    <property type="evidence" value="ECO:0007669"/>
    <property type="project" value="TreeGrafter"/>
</dbReference>
<dbReference type="GO" id="GO:0008270">
    <property type="term" value="F:zinc ion binding"/>
    <property type="evidence" value="ECO:0007669"/>
    <property type="project" value="UniProtKB-KW"/>
</dbReference>
<dbReference type="Pfam" id="PF00130">
    <property type="entry name" value="C1_1"/>
    <property type="match status" value="1"/>
</dbReference>
<dbReference type="SUPFAM" id="SSF48350">
    <property type="entry name" value="GTPase activation domain, GAP"/>
    <property type="match status" value="1"/>
</dbReference>
<dbReference type="GO" id="GO:0007283">
    <property type="term" value="P:spermatogenesis"/>
    <property type="evidence" value="ECO:0007669"/>
    <property type="project" value="UniProtKB-KW"/>
</dbReference>
<dbReference type="GO" id="GO:0032154">
    <property type="term" value="C:cleavage furrow"/>
    <property type="evidence" value="ECO:0007669"/>
    <property type="project" value="TreeGrafter"/>
</dbReference>
<evidence type="ECO:0000256" key="5">
    <source>
        <dbReference type="ARBA" id="ARBA00022782"/>
    </source>
</evidence>
<keyword evidence="6" id="KW-0862">Zinc</keyword>
<dbReference type="InterPro" id="IPR000198">
    <property type="entry name" value="RhoGAP_dom"/>
</dbReference>
<evidence type="ECO:0000256" key="2">
    <source>
        <dbReference type="ARBA" id="ARBA00022473"/>
    </source>
</evidence>
<evidence type="ECO:0000256" key="8">
    <source>
        <dbReference type="SAM" id="Coils"/>
    </source>
</evidence>
<dbReference type="GO" id="GO:0030154">
    <property type="term" value="P:cell differentiation"/>
    <property type="evidence" value="ECO:0007669"/>
    <property type="project" value="UniProtKB-KW"/>
</dbReference>
<accession>A0A2R5LMP1</accession>
<dbReference type="InterPro" id="IPR046349">
    <property type="entry name" value="C1-like_sf"/>
</dbReference>
<dbReference type="InterPro" id="IPR002219">
    <property type="entry name" value="PKC_DAG/PE"/>
</dbReference>
<feature type="domain" description="Rho-GAP" evidence="11">
    <location>
        <begin position="343"/>
        <end position="532"/>
    </location>
</feature>
<feature type="domain" description="Phorbol-ester/DAG-type" evidence="10">
    <location>
        <begin position="277"/>
        <end position="326"/>
    </location>
</feature>
<feature type="compositionally biased region" description="Polar residues" evidence="9">
    <location>
        <begin position="142"/>
        <end position="153"/>
    </location>
</feature>
<dbReference type="GO" id="GO:0005096">
    <property type="term" value="F:GTPase activator activity"/>
    <property type="evidence" value="ECO:0007669"/>
    <property type="project" value="UniProtKB-KW"/>
</dbReference>
<dbReference type="PANTHER" id="PTHR46199">
    <property type="entry name" value="RAC GTPASE-ACTIVATING PROTEIN 1"/>
    <property type="match status" value="1"/>
</dbReference>
<dbReference type="Pfam" id="PF00620">
    <property type="entry name" value="RhoGAP"/>
    <property type="match status" value="1"/>
</dbReference>
<evidence type="ECO:0000256" key="3">
    <source>
        <dbReference type="ARBA" id="ARBA00022723"/>
    </source>
</evidence>
<dbReference type="PROSITE" id="PS00479">
    <property type="entry name" value="ZF_DAG_PE_1"/>
    <property type="match status" value="1"/>
</dbReference>
<evidence type="ECO:0000256" key="4">
    <source>
        <dbReference type="ARBA" id="ARBA00022771"/>
    </source>
</evidence>
<keyword evidence="7" id="KW-0744">Spermatogenesis</keyword>
<reference evidence="12" key="1">
    <citation type="submission" date="2018-03" db="EMBL/GenBank/DDBJ databases">
        <title>The relapsing fever spirochete Borrelia turicatae persists in the highly oxidative environment of its soft-bodied tick vector.</title>
        <authorList>
            <person name="Bourret T.J."/>
            <person name="Boyle W.K."/>
            <person name="Valenzuela J.G."/>
            <person name="Oliveira F."/>
            <person name="Lopez J.E."/>
        </authorList>
    </citation>
    <scope>NUCLEOTIDE SEQUENCE</scope>
    <source>
        <strain evidence="12">Kansas strain/isolate</strain>
        <tissue evidence="12">Salivary glands</tissue>
    </source>
</reference>
<dbReference type="GO" id="GO:0007266">
    <property type="term" value="P:Rho protein signal transduction"/>
    <property type="evidence" value="ECO:0007669"/>
    <property type="project" value="TreeGrafter"/>
</dbReference>
<protein>
    <submittedName>
        <fullName evidence="12">Putative rac gtpase-activating protein 1</fullName>
    </submittedName>
</protein>
<dbReference type="PROSITE" id="PS50238">
    <property type="entry name" value="RHOGAP"/>
    <property type="match status" value="1"/>
</dbReference>
<evidence type="ECO:0000256" key="7">
    <source>
        <dbReference type="ARBA" id="ARBA00022871"/>
    </source>
</evidence>
<proteinExistence type="predicted"/>
<dbReference type="SUPFAM" id="SSF57889">
    <property type="entry name" value="Cysteine-rich domain"/>
    <property type="match status" value="1"/>
</dbReference>
<evidence type="ECO:0000256" key="9">
    <source>
        <dbReference type="SAM" id="MobiDB-lite"/>
    </source>
</evidence>
<dbReference type="CDD" id="cd20821">
    <property type="entry name" value="C1_MgcRacGAP"/>
    <property type="match status" value="1"/>
</dbReference>
<organism evidence="12">
    <name type="scientific">Ornithodoros turicata</name>
    <dbReference type="NCBI Taxonomy" id="34597"/>
    <lineage>
        <taxon>Eukaryota</taxon>
        <taxon>Metazoa</taxon>
        <taxon>Ecdysozoa</taxon>
        <taxon>Arthropoda</taxon>
        <taxon>Chelicerata</taxon>
        <taxon>Arachnida</taxon>
        <taxon>Acari</taxon>
        <taxon>Parasitiformes</taxon>
        <taxon>Ixodida</taxon>
        <taxon>Ixodoidea</taxon>
        <taxon>Argasidae</taxon>
        <taxon>Ornithodorinae</taxon>
        <taxon>Ornithodoros</taxon>
    </lineage>
</organism>
<keyword evidence="8" id="KW-0175">Coiled coil</keyword>
<dbReference type="SMART" id="SM00109">
    <property type="entry name" value="C1"/>
    <property type="match status" value="1"/>
</dbReference>
<dbReference type="GO" id="GO:0097149">
    <property type="term" value="C:centralspindlin complex"/>
    <property type="evidence" value="ECO:0007669"/>
    <property type="project" value="TreeGrafter"/>
</dbReference>
<feature type="compositionally biased region" description="Basic residues" evidence="9">
    <location>
        <begin position="166"/>
        <end position="176"/>
    </location>
</feature>
<feature type="coiled-coil region" evidence="8">
    <location>
        <begin position="52"/>
        <end position="100"/>
    </location>
</feature>
<dbReference type="PROSITE" id="PS50081">
    <property type="entry name" value="ZF_DAG_PE_2"/>
    <property type="match status" value="1"/>
</dbReference>
<keyword evidence="2" id="KW-0217">Developmental protein</keyword>
<evidence type="ECO:0000313" key="12">
    <source>
        <dbReference type="EMBL" id="MBY10567.1"/>
    </source>
</evidence>
<feature type="compositionally biased region" description="Polar residues" evidence="9">
    <location>
        <begin position="249"/>
        <end position="270"/>
    </location>
</feature>
<feature type="region of interest" description="Disordered" evidence="9">
    <location>
        <begin position="142"/>
        <end position="204"/>
    </location>
</feature>
<dbReference type="PANTHER" id="PTHR46199:SF3">
    <property type="entry name" value="RAC GTPASE-ACTIVATING PROTEIN 1"/>
    <property type="match status" value="1"/>
</dbReference>
<dbReference type="GO" id="GO:0051256">
    <property type="term" value="P:mitotic spindle midzone assembly"/>
    <property type="evidence" value="ECO:0007669"/>
    <property type="project" value="TreeGrafter"/>
</dbReference>
<dbReference type="GO" id="GO:0000281">
    <property type="term" value="P:mitotic cytokinesis"/>
    <property type="evidence" value="ECO:0007669"/>
    <property type="project" value="TreeGrafter"/>
</dbReference>
<keyword evidence="3" id="KW-0479">Metal-binding</keyword>
<feature type="region of interest" description="Disordered" evidence="9">
    <location>
        <begin position="249"/>
        <end position="272"/>
    </location>
</feature>
<keyword evidence="4" id="KW-0863">Zinc-finger</keyword>
<feature type="compositionally biased region" description="Basic and acidic residues" evidence="9">
    <location>
        <begin position="180"/>
        <end position="198"/>
    </location>
</feature>
<keyword evidence="5" id="KW-0221">Differentiation</keyword>
<evidence type="ECO:0000256" key="6">
    <source>
        <dbReference type="ARBA" id="ARBA00022833"/>
    </source>
</evidence>
<evidence type="ECO:0000259" key="10">
    <source>
        <dbReference type="PROSITE" id="PS50081"/>
    </source>
</evidence>
<dbReference type="Gene3D" id="1.10.555.10">
    <property type="entry name" value="Rho GTPase activation protein"/>
    <property type="match status" value="1"/>
</dbReference>